<feature type="region of interest" description="Disordered" evidence="1">
    <location>
        <begin position="59"/>
        <end position="83"/>
    </location>
</feature>
<dbReference type="HOGENOM" id="CLU_1050726_0_0_1"/>
<dbReference type="Proteomes" id="UP000002320">
    <property type="component" value="Unassembled WGS sequence"/>
</dbReference>
<name>B0W161_CULQU</name>
<evidence type="ECO:0000313" key="3">
    <source>
        <dbReference type="EnsemblMetazoa" id="CPIJ000822-PA"/>
    </source>
</evidence>
<keyword evidence="4" id="KW-1185">Reference proteome</keyword>
<dbReference type="VEuPathDB" id="VectorBase:CPIJ000822"/>
<dbReference type="eggNOG" id="ENOG502TBIZ">
    <property type="taxonomic scope" value="Eukaryota"/>
</dbReference>
<feature type="compositionally biased region" description="Polar residues" evidence="1">
    <location>
        <begin position="188"/>
        <end position="201"/>
    </location>
</feature>
<dbReference type="KEGG" id="cqu:CpipJ_CPIJ000822"/>
<dbReference type="OrthoDB" id="2125770at2759"/>
<dbReference type="InParanoid" id="B0W161"/>
<dbReference type="EMBL" id="DS231820">
    <property type="protein sequence ID" value="EDS44035.1"/>
    <property type="molecule type" value="Genomic_DNA"/>
</dbReference>
<proteinExistence type="predicted"/>
<protein>
    <submittedName>
        <fullName evidence="2 3">Uncharacterized protein</fullName>
    </submittedName>
</protein>
<dbReference type="VEuPathDB" id="VectorBase:CQUJHB015574"/>
<feature type="compositionally biased region" description="Low complexity" evidence="1">
    <location>
        <begin position="99"/>
        <end position="115"/>
    </location>
</feature>
<dbReference type="EnsemblMetazoa" id="CPIJ000822-RA">
    <property type="protein sequence ID" value="CPIJ000822-PA"/>
    <property type="gene ID" value="CPIJ000822"/>
</dbReference>
<evidence type="ECO:0000313" key="4">
    <source>
        <dbReference type="Proteomes" id="UP000002320"/>
    </source>
</evidence>
<dbReference type="AlphaFoldDB" id="B0W161"/>
<feature type="compositionally biased region" description="Low complexity" evidence="1">
    <location>
        <begin position="128"/>
        <end position="145"/>
    </location>
</feature>
<sequence length="265" mass="28483">MYINYNLTLQDNSRYIPAVRPIVRRNLLSESGSGAESGELHNTAVGVVIPTTPNSALQSFRLNDTSGGPSTSSGAGTSNINNNLLNNSAARNVLNPFHQLQQQQSQQQQQQSSQLRASPLSSRVPDGASQNQLNLNKNSNQQQQQIHHHHHGAAGAVGGAKANNFEDKLSQIQEYIKLTTNLISSVQIDNSTGNTSGTQKRNNTDDLDRNNSYSRSSAGSGPEVGVGCSMGDESCYFVPINSTSLESVRASDSEVRFSAVQSRIV</sequence>
<organism>
    <name type="scientific">Culex quinquefasciatus</name>
    <name type="common">Southern house mosquito</name>
    <name type="synonym">Culex pungens</name>
    <dbReference type="NCBI Taxonomy" id="7176"/>
    <lineage>
        <taxon>Eukaryota</taxon>
        <taxon>Metazoa</taxon>
        <taxon>Ecdysozoa</taxon>
        <taxon>Arthropoda</taxon>
        <taxon>Hexapoda</taxon>
        <taxon>Insecta</taxon>
        <taxon>Pterygota</taxon>
        <taxon>Neoptera</taxon>
        <taxon>Endopterygota</taxon>
        <taxon>Diptera</taxon>
        <taxon>Nematocera</taxon>
        <taxon>Culicoidea</taxon>
        <taxon>Culicidae</taxon>
        <taxon>Culicinae</taxon>
        <taxon>Culicini</taxon>
        <taxon>Culex</taxon>
        <taxon>Culex</taxon>
    </lineage>
</organism>
<feature type="compositionally biased region" description="Polar residues" evidence="1">
    <location>
        <begin position="210"/>
        <end position="219"/>
    </location>
</feature>
<accession>B0W161</accession>
<feature type="region of interest" description="Disordered" evidence="1">
    <location>
        <begin position="99"/>
        <end position="158"/>
    </location>
</feature>
<evidence type="ECO:0000256" key="1">
    <source>
        <dbReference type="SAM" id="MobiDB-lite"/>
    </source>
</evidence>
<reference evidence="3" key="2">
    <citation type="submission" date="2021-02" db="UniProtKB">
        <authorList>
            <consortium name="EnsemblMetazoa"/>
        </authorList>
    </citation>
    <scope>IDENTIFICATION</scope>
    <source>
        <strain evidence="3">JHB</strain>
    </source>
</reference>
<gene>
    <name evidence="3" type="primary">6031716</name>
    <name evidence="2" type="ORF">CpipJ_CPIJ000822</name>
</gene>
<evidence type="ECO:0000313" key="2">
    <source>
        <dbReference type="EMBL" id="EDS44035.1"/>
    </source>
</evidence>
<feature type="region of interest" description="Disordered" evidence="1">
    <location>
        <begin position="188"/>
        <end position="225"/>
    </location>
</feature>
<reference evidence="2" key="1">
    <citation type="submission" date="2007-03" db="EMBL/GenBank/DDBJ databases">
        <title>Annotation of Culex pipiens quinquefasciatus.</title>
        <authorList>
            <consortium name="The Broad Institute Genome Sequencing Platform"/>
            <person name="Atkinson P.W."/>
            <person name="Hemingway J."/>
            <person name="Christensen B.M."/>
            <person name="Higgs S."/>
            <person name="Kodira C."/>
            <person name="Hannick L."/>
            <person name="Megy K."/>
            <person name="O'Leary S."/>
            <person name="Pearson M."/>
            <person name="Haas B.J."/>
            <person name="Mauceli E."/>
            <person name="Wortman J.R."/>
            <person name="Lee N.H."/>
            <person name="Guigo R."/>
            <person name="Stanke M."/>
            <person name="Alvarado L."/>
            <person name="Amedeo P."/>
            <person name="Antoine C.H."/>
            <person name="Arensburger P."/>
            <person name="Bidwell S.L."/>
            <person name="Crawford M."/>
            <person name="Camaro F."/>
            <person name="Devon K."/>
            <person name="Engels R."/>
            <person name="Hammond M."/>
            <person name="Howarth C."/>
            <person name="Koehrsen M."/>
            <person name="Lawson D."/>
            <person name="Montgomery P."/>
            <person name="Nene V."/>
            <person name="Nusbaum C."/>
            <person name="Puiu D."/>
            <person name="Romero-Severson J."/>
            <person name="Severson D.W."/>
            <person name="Shumway M."/>
            <person name="Sisk P."/>
            <person name="Stolte C."/>
            <person name="Zeng Q."/>
            <person name="Eisenstadt E."/>
            <person name="Fraser-Liggett C."/>
            <person name="Strausberg R."/>
            <person name="Galagan J."/>
            <person name="Birren B."/>
            <person name="Collins F.H."/>
        </authorList>
    </citation>
    <scope>NUCLEOTIDE SEQUENCE [LARGE SCALE GENOMIC DNA]</scope>
    <source>
        <strain evidence="2">JHB</strain>
    </source>
</reference>
<dbReference type="STRING" id="7176.B0W161"/>
<feature type="compositionally biased region" description="Low complexity" evidence="1">
    <location>
        <begin position="65"/>
        <end position="83"/>
    </location>
</feature>